<feature type="transmembrane region" description="Helical" evidence="1">
    <location>
        <begin position="6"/>
        <end position="25"/>
    </location>
</feature>
<organism evidence="2 3">
    <name type="scientific">Mesorhabditis belari</name>
    <dbReference type="NCBI Taxonomy" id="2138241"/>
    <lineage>
        <taxon>Eukaryota</taxon>
        <taxon>Metazoa</taxon>
        <taxon>Ecdysozoa</taxon>
        <taxon>Nematoda</taxon>
        <taxon>Chromadorea</taxon>
        <taxon>Rhabditida</taxon>
        <taxon>Rhabditina</taxon>
        <taxon>Rhabditomorpha</taxon>
        <taxon>Rhabditoidea</taxon>
        <taxon>Rhabditidae</taxon>
        <taxon>Mesorhabditinae</taxon>
        <taxon>Mesorhabditis</taxon>
    </lineage>
</organism>
<keyword evidence="1" id="KW-0812">Transmembrane</keyword>
<protein>
    <submittedName>
        <fullName evidence="3">Uncharacterized protein</fullName>
    </submittedName>
</protein>
<evidence type="ECO:0000313" key="2">
    <source>
        <dbReference type="Proteomes" id="UP000887575"/>
    </source>
</evidence>
<dbReference type="AlphaFoldDB" id="A0AAF3FL96"/>
<evidence type="ECO:0000313" key="3">
    <source>
        <dbReference type="WBParaSite" id="MBELARI_LOCUS6519"/>
    </source>
</evidence>
<dbReference type="Proteomes" id="UP000887575">
    <property type="component" value="Unassembled WGS sequence"/>
</dbReference>
<keyword evidence="1" id="KW-0472">Membrane</keyword>
<accession>A0AAF3FL96</accession>
<dbReference type="WBParaSite" id="MBELARI_LOCUS6519">
    <property type="protein sequence ID" value="MBELARI_LOCUS6519"/>
    <property type="gene ID" value="MBELARI_LOCUS6519"/>
</dbReference>
<keyword evidence="2" id="KW-1185">Reference proteome</keyword>
<evidence type="ECO:0000256" key="1">
    <source>
        <dbReference type="SAM" id="Phobius"/>
    </source>
</evidence>
<sequence>MVRSNLSLFFFLFTLPVICYSFIVYGDERSRRSAYANMDLHQLVTRSRNFLPQDQTIKTKVLYVPDSMIRSDSDISSLDRYRVCFFSPIQCYLPPKGK</sequence>
<keyword evidence="1" id="KW-1133">Transmembrane helix</keyword>
<reference evidence="3" key="1">
    <citation type="submission" date="2024-02" db="UniProtKB">
        <authorList>
            <consortium name="WormBaseParasite"/>
        </authorList>
    </citation>
    <scope>IDENTIFICATION</scope>
</reference>
<proteinExistence type="predicted"/>
<name>A0AAF3FL96_9BILA</name>